<keyword evidence="5" id="KW-1185">Reference proteome</keyword>
<dbReference type="InterPro" id="IPR046780">
    <property type="entry name" value="aBig_2"/>
</dbReference>
<dbReference type="SUPFAM" id="SSF89372">
    <property type="entry name" value="Fucose-specific lectin"/>
    <property type="match status" value="1"/>
</dbReference>
<comment type="caution">
    <text evidence="4">The sequence shown here is derived from an EMBL/GenBank/DDBJ whole genome shotgun (WGS) entry which is preliminary data.</text>
</comment>
<dbReference type="RefSeq" id="WP_068687206.1">
    <property type="nucleotide sequence ID" value="NZ_LYPA01000080.1"/>
</dbReference>
<accession>A0A1A5Y9P2</accession>
<dbReference type="OrthoDB" id="283370at2"/>
<dbReference type="Pfam" id="PF18316">
    <property type="entry name" value="S-l_SbsC_C"/>
    <property type="match status" value="9"/>
</dbReference>
<feature type="region of interest" description="Disordered" evidence="2">
    <location>
        <begin position="1466"/>
        <end position="1505"/>
    </location>
</feature>
<dbReference type="InterPro" id="IPR040751">
    <property type="entry name" value="SbsC_C"/>
</dbReference>
<dbReference type="Pfam" id="PF13290">
    <property type="entry name" value="CHB_HEX_C_1"/>
    <property type="match status" value="1"/>
</dbReference>
<dbReference type="PANTHER" id="PTHR43308:SF5">
    <property type="entry name" value="S-LAYER PROTEIN _ PEPTIDOGLYCAN ENDO-BETA-N-ACETYLGLUCOSAMINIDASE"/>
    <property type="match status" value="1"/>
</dbReference>
<dbReference type="InterPro" id="IPR001119">
    <property type="entry name" value="SLH_dom"/>
</dbReference>
<sequence>MKQNESGKRHVRNLFKRTLLAAMAMLIVVSGLALTPKRVDASAAGGWSYSGFTNSQMNNMSSARVIQGNNGKSYAVLVFSNNAQLYEYTGSGRWTYTVGWNTEGNNRTFSGVDVVVEDGYIYGATYTYNSQTTQDRQINVYKYNLLARTQTKLGNSIPGYYLNELYQLIVNNGEVILLDTYGQNSRESRYNSSTNSWSTVQMTSLTSAPIVTGERIINAGVLNGTAYAVYYRTNGANLPSYQFFMLEDGLWQKKMLEEEGSGIPNSGNYRLISLSQFDEKLYATVTDGGVLSLYQYDGTVWEQVGGSLVKENASFFVNNGEIYSTYMDRISSVRRIVAARWTGSAWVELPLGPVQPSGNPIPRLYSSNGELHLSILNTSSSATYVLYDYTLDEKPPVAVAFSPSPGAAGVPVDTDLTIQFNEMVTRGSAKIDIVRQEDGEIVETFTGNDLPSTAFQSVTLNPVKNLDYETSYEVHISPGTVIDGVSLPYEGISDDSWSFTTGTLAGPLLAAAYNPANNKQDQPVDAALSLSFNKNVQAVAGKAIKIVTANGTPVYSFDAGDTSNISVSGKTATINVDTLAYNSAYYVTIEAGAFVDAAGTAFAGISAANVWGFRTELEPAAKPSANPSSGELQKGGKVALSTTTDGASIYYTTDGSDPAESGLLYSTPIVVREAATILAIARKSGMKDSAAMSEAYTIAPLSPAPAFDPGFDPEPGNNPGDTEVTGPSAGASNKLMVVVSSTRIATPSLGDAAPSNPTIDPYVSGHPIPGVDPVVNRYIGIYEIDGDGGVVRFQLIVLEFEDVTPKPAPGFEPVFDPRPGDNPGDTEIPGPSAGAGNKLVAVVSSRIIPTPDMGDDGPASPTIDPYIAGDAISGADPVVYRYIGLYEVNGDGKVVRFQLIVLDAEDVNPEPTEFPVPVPTPYPLCYPMPGPKPGEAEIMIPELIAGHKHVVVVANRMIETPNVGDSGPSNPTIDPYVSGDPIPGVDSIVYRYIGLYELNANGKVVSFQLIVLGDADVNPNPDPGPVPGFQPKPRPEPGAEPDTTVFPAPVPVEPGNRAVVKVSSSAIPTPLIGDDFTPEAGMLDPYTGGDIPGVDPAVNRFIGIYEVNGNGKIVKFTLIVLNPDEIKDDDDGGGGTGGEEQGVPGFVPAPLPGPGTDPGTTNVPVPSVNPDNRMLVKVSNEVIATPRTGEAAPAGDGVIDPYAGGDIPGVDPVVNRYIGIYEVDASDTVIRFTLIVLNPDEVRKGNSGGGEEVPAPVFNPPFAPHPGDNPGETKLSGPDAGAGNKLVAVVSDTVIATPNIGDNGPANPTIDPYVAGEPIPGVDPAGKRYIGIYELDGDGKVVAFQLIVLEDGDVKPYPTPDPVPGFQPKPRPEPGADPDTTVFPVPVPVELGNRAVVKVSSAAIPTPLIGDDFTPEAGMLDPYTGGDIPGVDPAVNRFIGIYEVNGNGKIMKFTLIVLNPDEIKGDNDGGGGNGGEEEGVPGFVPAPLPGPGTDPGTTNVPVPSVSPDNRVLVKVSNEVIATPRTGEAAPAGDGVIDPYAGGDIPGVDPVVNRYIGIYEVDASDTVIRFTLIVLNPDEIRKGNSGGGEEVPAPVFNPPFAPHPGDNPGETKLSGPDAGAGNKLVAVVSDTVIATPNIGDNGPANPTIDPYVAGEPIPGVDSVKNRYIGVYELDSEGKVVAFQLIELKAEDISSDSDDLQKDLDQLAIVYSAGDYAEHVTQAMYFPRKGASGHTTVEWTSSIPANVSATGRVVRPEANQADAVVTLTAIITDTRTGETLTKIFVVQVLKMAGNDEEDVKEAGKHLTIDTAFSFAPGDTWESVTTRFLMLTEGLNGTSIRWTSSKANVITVSSEGEEAKGNVTRPEKRDEHVILTATISKGNASITKTFLMVVKNLSVSKEEAATRQVSGRQATLTSVPEGSENVERSTIYRTTLSDGTEIDTIIVGAASMKALTESMNPLAPEAERTVVIEIRQAAAGNKADEFAVELSYEAIQALADRNGKLEIATDEGSVILSSEAIRNSGSSASDLFFRIVPVKEATEQSEAQAKLGADRLVVQAASGKRIVSREIPRKIETNFTGYATTIELPLSGMSEWSAAEKASFLKNPFVYIEHSDNTTEFKSAIIVYQDAVPVAVSFEINKFSRFQLVGFADQAASDGGSGNGPIVIKPEAEVILNGTKIPGVVTVVKTTNGNDATAKISLDNEKVGSELDKAGEASNVIISYPHSGENVELSLNAELLSRMANKGTTVVIETQDFSYTLPASGVNLGAIRNTLGSSAALKDIAVQIKLSRVDSTALEQYRKLIKDNGAELVGVPVEVKLTFTFNGKETDAGKLGQYGKLRIKLPGNGGNKPITTGIYMDRHDKMAHTPTYVEVVDGVYYATVNSFYDGVFPLIYNVVEMGDVEGHWSKTHVNDAASRLVVNGTGGDLFTPGRQVSRAEFAAMLTRALGLKHEEGLPAFDDVASNRWYYEGVSTASAYGLIEGYGDGSFRPEASITREQAMVMIARAMRLAGFTLAEETAGTEALLAPFADMQLLSNWAKQAAGETVQAGIVSGRSDNRLAPKEEITRAEAAAMARRLLIQAGLIEA</sequence>
<proteinExistence type="predicted"/>
<feature type="region of interest" description="Disordered" evidence="2">
    <location>
        <begin position="1016"/>
        <end position="1042"/>
    </location>
</feature>
<evidence type="ECO:0000256" key="2">
    <source>
        <dbReference type="SAM" id="MobiDB-lite"/>
    </source>
</evidence>
<gene>
    <name evidence="4" type="ORF">A7K91_01635</name>
</gene>
<evidence type="ECO:0000259" key="3">
    <source>
        <dbReference type="PROSITE" id="PS51272"/>
    </source>
</evidence>
<dbReference type="EMBL" id="LYPA01000080">
    <property type="protein sequence ID" value="OBR62346.1"/>
    <property type="molecule type" value="Genomic_DNA"/>
</dbReference>
<dbReference type="Pfam" id="PF20578">
    <property type="entry name" value="aBig_2"/>
    <property type="match status" value="2"/>
</dbReference>
<dbReference type="Pfam" id="PF13205">
    <property type="entry name" value="Big_5"/>
    <property type="match status" value="2"/>
</dbReference>
<dbReference type="STRING" id="1844972.A7K91_01635"/>
<feature type="domain" description="SLH" evidence="3">
    <location>
        <begin position="2524"/>
        <end position="2585"/>
    </location>
</feature>
<feature type="compositionally biased region" description="Low complexity" evidence="2">
    <location>
        <begin position="1494"/>
        <end position="1503"/>
    </location>
</feature>
<dbReference type="InterPro" id="IPR051465">
    <property type="entry name" value="Cell_Envelope_Struct_Comp"/>
</dbReference>
<feature type="domain" description="SLH" evidence="3">
    <location>
        <begin position="2453"/>
        <end position="2516"/>
    </location>
</feature>
<feature type="region of interest" description="Disordered" evidence="2">
    <location>
        <begin position="705"/>
        <end position="730"/>
    </location>
</feature>
<dbReference type="InterPro" id="IPR032812">
    <property type="entry name" value="SbsA_Ig"/>
</dbReference>
<evidence type="ECO:0000313" key="4">
    <source>
        <dbReference type="EMBL" id="OBR62346.1"/>
    </source>
</evidence>
<feature type="compositionally biased region" description="Pro residues" evidence="2">
    <location>
        <begin position="1020"/>
        <end position="1038"/>
    </location>
</feature>
<dbReference type="Pfam" id="PF00395">
    <property type="entry name" value="SLH"/>
    <property type="match status" value="3"/>
</dbReference>
<feature type="domain" description="SLH" evidence="3">
    <location>
        <begin position="2393"/>
        <end position="2452"/>
    </location>
</feature>
<name>A0A1A5Y9P2_9BACL</name>
<keyword evidence="1" id="KW-0732">Signal</keyword>
<dbReference type="Proteomes" id="UP000092024">
    <property type="component" value="Unassembled WGS sequence"/>
</dbReference>
<dbReference type="InterPro" id="IPR059177">
    <property type="entry name" value="GH29D-like_dom"/>
</dbReference>
<dbReference type="PANTHER" id="PTHR43308">
    <property type="entry name" value="OUTER MEMBRANE PROTEIN ALPHA-RELATED"/>
    <property type="match status" value="1"/>
</dbReference>
<feature type="region of interest" description="Disordered" evidence="2">
    <location>
        <begin position="1358"/>
        <end position="1379"/>
    </location>
</feature>
<feature type="region of interest" description="Disordered" evidence="2">
    <location>
        <begin position="1124"/>
        <end position="1158"/>
    </location>
</feature>
<protein>
    <recommendedName>
        <fullName evidence="3">SLH domain-containing protein</fullName>
    </recommendedName>
</protein>
<evidence type="ECO:0000313" key="5">
    <source>
        <dbReference type="Proteomes" id="UP000092024"/>
    </source>
</evidence>
<organism evidence="4 5">
    <name type="scientific">Paenibacillus oryzae</name>
    <dbReference type="NCBI Taxonomy" id="1844972"/>
    <lineage>
        <taxon>Bacteria</taxon>
        <taxon>Bacillati</taxon>
        <taxon>Bacillota</taxon>
        <taxon>Bacilli</taxon>
        <taxon>Bacillales</taxon>
        <taxon>Paenibacillaceae</taxon>
        <taxon>Paenibacillus</taxon>
    </lineage>
</organism>
<dbReference type="PROSITE" id="PS51272">
    <property type="entry name" value="SLH"/>
    <property type="match status" value="3"/>
</dbReference>
<feature type="compositionally biased region" description="Pro residues" evidence="2">
    <location>
        <begin position="1358"/>
        <end position="1375"/>
    </location>
</feature>
<reference evidence="4 5" key="1">
    <citation type="submission" date="2016-05" db="EMBL/GenBank/DDBJ databases">
        <title>Paenibacillus oryzae. sp. nov., isolated from the rice root.</title>
        <authorList>
            <person name="Zhang J."/>
            <person name="Zhang X."/>
        </authorList>
    </citation>
    <scope>NUCLEOTIDE SEQUENCE [LARGE SCALE GENOMIC DNA]</scope>
    <source>
        <strain evidence="4 5">1DrF-4</strain>
    </source>
</reference>
<evidence type="ECO:0000256" key="1">
    <source>
        <dbReference type="ARBA" id="ARBA00022729"/>
    </source>
</evidence>